<comment type="caution">
    <text evidence="2">The sequence shown here is derived from an EMBL/GenBank/DDBJ whole genome shotgun (WGS) entry which is preliminary data.</text>
</comment>
<name>A0A2A5C7F8_9GAMM</name>
<evidence type="ECO:0000313" key="3">
    <source>
        <dbReference type="Proteomes" id="UP000228987"/>
    </source>
</evidence>
<gene>
    <name evidence="2" type="ORF">COA71_14195</name>
</gene>
<accession>A0A2A5C7F8</accession>
<evidence type="ECO:0000313" key="2">
    <source>
        <dbReference type="EMBL" id="PCJ39411.1"/>
    </source>
</evidence>
<reference evidence="3" key="1">
    <citation type="submission" date="2017-08" db="EMBL/GenBank/DDBJ databases">
        <title>A dynamic microbial community with high functional redundancy inhabits the cold, oxic subseafloor aquifer.</title>
        <authorList>
            <person name="Tully B.J."/>
            <person name="Wheat C.G."/>
            <person name="Glazer B.T."/>
            <person name="Huber J.A."/>
        </authorList>
    </citation>
    <scope>NUCLEOTIDE SEQUENCE [LARGE SCALE GENOMIC DNA]</scope>
</reference>
<protein>
    <submittedName>
        <fullName evidence="2">Uncharacterized protein</fullName>
    </submittedName>
</protein>
<keyword evidence="1" id="KW-0732">Signal</keyword>
<dbReference type="Proteomes" id="UP000228987">
    <property type="component" value="Unassembled WGS sequence"/>
</dbReference>
<feature type="signal peptide" evidence="1">
    <location>
        <begin position="1"/>
        <end position="35"/>
    </location>
</feature>
<dbReference type="AlphaFoldDB" id="A0A2A5C7F8"/>
<organism evidence="2 3">
    <name type="scientific">SAR86 cluster bacterium</name>
    <dbReference type="NCBI Taxonomy" id="2030880"/>
    <lineage>
        <taxon>Bacteria</taxon>
        <taxon>Pseudomonadati</taxon>
        <taxon>Pseudomonadota</taxon>
        <taxon>Gammaproteobacteria</taxon>
        <taxon>SAR86 cluster</taxon>
    </lineage>
</organism>
<dbReference type="EMBL" id="NVWI01000015">
    <property type="protein sequence ID" value="PCJ39411.1"/>
    <property type="molecule type" value="Genomic_DNA"/>
</dbReference>
<evidence type="ECO:0000256" key="1">
    <source>
        <dbReference type="SAM" id="SignalP"/>
    </source>
</evidence>
<feature type="chain" id="PRO_5012359420" evidence="1">
    <location>
        <begin position="36"/>
        <end position="295"/>
    </location>
</feature>
<sequence>MMICVKRMFQKEGWKSLQCILCLILALPFSTSALAQALSLGGPALPAAPGQLEAPIDLTGTWVSQVTEDWAYRMLTPAIGDTMSVPVNDLAKAVANNWDLEADNAAGLQCKAFGAARIMRVPTRLQISWEDNYTLRIDADAGSQTRLINFSSQGRRPLISMMLEAAGRERSWQGYSVAEWENIMIDQANVFFGGEQVTPPGGTLKVITTQMQPGYLRPNGVPYSEDAILTEYFNRFTAPAGEEWFVVTTIVDDPEYLMTPYVTTSHFRREADNSKWDPTACETWAPPEGAVTPRF</sequence>
<proteinExistence type="predicted"/>